<feature type="domain" description="Exonuclease" evidence="9">
    <location>
        <begin position="495"/>
        <end position="659"/>
    </location>
</feature>
<evidence type="ECO:0000256" key="6">
    <source>
        <dbReference type="ARBA" id="ARBA00022839"/>
    </source>
</evidence>
<evidence type="ECO:0000256" key="4">
    <source>
        <dbReference type="ARBA" id="ARBA00022722"/>
    </source>
</evidence>
<dbReference type="WBParaSite" id="maker-E.canG7_contigs_2579-snap-gene-0.32-mRNA-1">
    <property type="protein sequence ID" value="maker-E.canG7_contigs_2579-snap-gene-0.32-mRNA-1"/>
    <property type="gene ID" value="EcG7_03071"/>
</dbReference>
<dbReference type="GO" id="GO:0003676">
    <property type="term" value="F:nucleic acid binding"/>
    <property type="evidence" value="ECO:0007669"/>
    <property type="project" value="InterPro"/>
</dbReference>
<evidence type="ECO:0000259" key="9">
    <source>
        <dbReference type="SMART" id="SM00479"/>
    </source>
</evidence>
<dbReference type="InterPro" id="IPR001680">
    <property type="entry name" value="WD40_rpt"/>
</dbReference>
<proteinExistence type="inferred from homology"/>
<dbReference type="CDD" id="cd06144">
    <property type="entry name" value="REX4_like"/>
    <property type="match status" value="1"/>
</dbReference>
<dbReference type="InterPro" id="IPR037431">
    <property type="entry name" value="REX4_DEDDh_dom"/>
</dbReference>
<name>A0A915EWI8_9CEST</name>
<evidence type="ECO:0000256" key="1">
    <source>
        <dbReference type="ARBA" id="ARBA00004123"/>
    </source>
</evidence>
<dbReference type="InterPro" id="IPR036397">
    <property type="entry name" value="RNaseH_sf"/>
</dbReference>
<dbReference type="FunFam" id="3.30.420.10:FF:000007">
    <property type="entry name" value="Interferon-stimulated exonuclease gene 20"/>
    <property type="match status" value="1"/>
</dbReference>
<evidence type="ECO:0000256" key="3">
    <source>
        <dbReference type="ARBA" id="ARBA00016937"/>
    </source>
</evidence>
<dbReference type="SMART" id="SM00320">
    <property type="entry name" value="WD40"/>
    <property type="match status" value="2"/>
</dbReference>
<dbReference type="Pfam" id="PF00929">
    <property type="entry name" value="RNase_T"/>
    <property type="match status" value="1"/>
</dbReference>
<dbReference type="Gene3D" id="3.30.420.10">
    <property type="entry name" value="Ribonuclease H-like superfamily/Ribonuclease H"/>
    <property type="match status" value="1"/>
</dbReference>
<dbReference type="InterPro" id="IPR015943">
    <property type="entry name" value="WD40/YVTN_repeat-like_dom_sf"/>
</dbReference>
<dbReference type="PANTHER" id="PTHR12801">
    <property type="entry name" value="RNA EXONUCLEASE REXO1 / RECO3 FAMILY MEMBER-RELATED"/>
    <property type="match status" value="1"/>
</dbReference>
<evidence type="ECO:0000256" key="7">
    <source>
        <dbReference type="ARBA" id="ARBA00023242"/>
    </source>
</evidence>
<dbReference type="InterPro" id="IPR011047">
    <property type="entry name" value="Quinoprotein_ADH-like_sf"/>
</dbReference>
<dbReference type="InterPro" id="IPR012337">
    <property type="entry name" value="RNaseH-like_sf"/>
</dbReference>
<evidence type="ECO:0000313" key="11">
    <source>
        <dbReference type="WBParaSite" id="maker-E.canG7_contigs_2579-snap-gene-0.32-mRNA-1"/>
    </source>
</evidence>
<comment type="similarity">
    <text evidence="2">Belongs to the REXO4 family.</text>
</comment>
<dbReference type="GO" id="GO:0008408">
    <property type="term" value="F:3'-5' exonuclease activity"/>
    <property type="evidence" value="ECO:0007669"/>
    <property type="project" value="InterPro"/>
</dbReference>
<dbReference type="Gene3D" id="2.130.10.10">
    <property type="entry name" value="YVTN repeat-like/Quinoprotein amine dehydrogenase"/>
    <property type="match status" value="1"/>
</dbReference>
<dbReference type="SMART" id="SM00479">
    <property type="entry name" value="EXOIII"/>
    <property type="match status" value="1"/>
</dbReference>
<dbReference type="SUPFAM" id="SSF53098">
    <property type="entry name" value="Ribonuclease H-like"/>
    <property type="match status" value="1"/>
</dbReference>
<evidence type="ECO:0000256" key="5">
    <source>
        <dbReference type="ARBA" id="ARBA00022801"/>
    </source>
</evidence>
<feature type="region of interest" description="Disordered" evidence="8">
    <location>
        <begin position="410"/>
        <end position="439"/>
    </location>
</feature>
<keyword evidence="10" id="KW-1185">Reference proteome</keyword>
<evidence type="ECO:0000256" key="2">
    <source>
        <dbReference type="ARBA" id="ARBA00010489"/>
    </source>
</evidence>
<dbReference type="AlphaFoldDB" id="A0A915EWI8"/>
<comment type="subcellular location">
    <subcellularLocation>
        <location evidence="1">Nucleus</location>
    </subcellularLocation>
</comment>
<dbReference type="GO" id="GO:0005634">
    <property type="term" value="C:nucleus"/>
    <property type="evidence" value="ECO:0007669"/>
    <property type="project" value="UniProtKB-SubCell"/>
</dbReference>
<evidence type="ECO:0000313" key="10">
    <source>
        <dbReference type="Proteomes" id="UP000887562"/>
    </source>
</evidence>
<reference evidence="11" key="1">
    <citation type="submission" date="2022-11" db="UniProtKB">
        <authorList>
            <consortium name="WormBaseParasite"/>
        </authorList>
    </citation>
    <scope>IDENTIFICATION</scope>
</reference>
<dbReference type="Proteomes" id="UP000887562">
    <property type="component" value="Unplaced"/>
</dbReference>
<dbReference type="InterPro" id="IPR013520">
    <property type="entry name" value="Ribonucl_H"/>
</dbReference>
<dbReference type="PANTHER" id="PTHR12801:SF158">
    <property type="entry name" value="RNA EXONUCLEASE 4"/>
    <property type="match status" value="1"/>
</dbReference>
<keyword evidence="7" id="KW-0539">Nucleus</keyword>
<keyword evidence="5" id="KW-0378">Hydrolase</keyword>
<organism evidence="10 11">
    <name type="scientific">Echinococcus canadensis</name>
    <dbReference type="NCBI Taxonomy" id="519352"/>
    <lineage>
        <taxon>Eukaryota</taxon>
        <taxon>Metazoa</taxon>
        <taxon>Spiralia</taxon>
        <taxon>Lophotrochozoa</taxon>
        <taxon>Platyhelminthes</taxon>
        <taxon>Cestoda</taxon>
        <taxon>Eucestoda</taxon>
        <taxon>Cyclophyllidea</taxon>
        <taxon>Taeniidae</taxon>
        <taxon>Echinococcus</taxon>
        <taxon>Echinococcus canadensis group</taxon>
    </lineage>
</organism>
<protein>
    <recommendedName>
        <fullName evidence="3">RNA exonuclease 4</fullName>
    </recommendedName>
</protein>
<dbReference type="SUPFAM" id="SSF50998">
    <property type="entry name" value="Quinoprotein alcohol dehydrogenase-like"/>
    <property type="match status" value="1"/>
</dbReference>
<evidence type="ECO:0000256" key="8">
    <source>
        <dbReference type="SAM" id="MobiDB-lite"/>
    </source>
</evidence>
<accession>A0A915EWI8</accession>
<sequence>MARYCLAHTAVQCSVVSPCEDYVVFGTNFGSLYALAIDTLINSPSSIVSTSSFFSVSCGYSVHCLLSKNGHIWIGVTGCVLVIPWADIRSEKKDLKKIPLRMLQPALEMPSVNSLLSVEISNIIYAGCSDGYVNLIDAVDFTLLNAFKCHDQPIYSLSTAGPCEFLSCSEDGVSCFWDHRASRETWKPSLAFTPGDIPELQRPCLGGWLTVGFVQSNDPDWFVLGGGPKLSLWNKRAGRPTVILESREQSPRWYPLVGKFVNAQVDPKIVAGGTSGSLIAWDFSGDLLYETCSQEDPSRRMTSILTVIEVPRKESGLAGPLLVGGLSPSIHLVSRIGYPSKHVKLADECFGDSCPLAVFLRNFIQSKLNPFHYQILLLLILGSHFLERILKFISLIMVANRQKRVKKATGEVVAETSKPKTLTRQGNEGPELISREPGNSASLERGQVKFVKKKRLLEETHLTATPQALTEFPRVDGDTTGRSLVKTKSFSGVTRTIALDCEFVGVGFEGKDDALARVSVVNQFGHVILDVYVRPKERITDYRTGVSGITPRHMRQGGPAKSFDDVQAQVAELCKGRILVGHAIHNDLRVLMLSHPKKSIRDTSRYGPFKKLFKGRYPSLKALSEHILGVTIQHGAHDSVEDARATMRIYTMVKKVWEAQLKARRAGKPAKEIQRLSQRLHFLSIPGKMTEPMNQKLDITRLAKIALDVKSEFAAMLERLTNDIFQTGTPCDDYAPKNVVRRKPATLTAFARAPDQVTVINGRKCSKHRQRFLEKRRRIRQRNSVFSSTKKSSLF</sequence>
<keyword evidence="6" id="KW-0269">Exonuclease</keyword>
<dbReference type="GO" id="GO:0006364">
    <property type="term" value="P:rRNA processing"/>
    <property type="evidence" value="ECO:0007669"/>
    <property type="project" value="InterPro"/>
</dbReference>
<keyword evidence="4" id="KW-0540">Nuclease</keyword>
<dbReference type="InterPro" id="IPR047021">
    <property type="entry name" value="REXO1/3/4-like"/>
</dbReference>